<sequence length="239" mass="26067">MLAGLVTSQVSEFSFIVIFLAAELGHVASGDVSLVAMIGIITIFISSYLIIYSKHIYVFLRPALRLLKFRKLGLEEMAEETMLTDHTVLIGVHRMGESILKAISNSGEPFVAVDFDPEVVSRLRAAKLPVIYGDVSDPEIQDVLGLEKARTVISTIPDPEDNGAVLEFLKRRNPGAKTILTAPTPHVAKALYGLGTDYVIVPRLVGGAEVARMITNDPSLSGLPELRQRDLDIMPTDKD</sequence>
<evidence type="ECO:0000256" key="3">
    <source>
        <dbReference type="SAM" id="Phobius"/>
    </source>
</evidence>
<evidence type="ECO:0000256" key="2">
    <source>
        <dbReference type="ARBA" id="ARBA00022448"/>
    </source>
</evidence>
<proteinExistence type="inferred from homology"/>
<keyword evidence="3" id="KW-0812">Transmembrane</keyword>
<dbReference type="InterPro" id="IPR036291">
    <property type="entry name" value="NAD(P)-bd_dom_sf"/>
</dbReference>
<feature type="transmembrane region" description="Helical" evidence="3">
    <location>
        <begin position="34"/>
        <end position="60"/>
    </location>
</feature>
<evidence type="ECO:0000259" key="4">
    <source>
        <dbReference type="PROSITE" id="PS51201"/>
    </source>
</evidence>
<comment type="caution">
    <text evidence="5">The sequence shown here is derived from an EMBL/GenBank/DDBJ whole genome shotgun (WGS) entry which is preliminary data.</text>
</comment>
<dbReference type="STRING" id="1797690.A3B23_02495"/>
<feature type="transmembrane region" description="Helical" evidence="3">
    <location>
        <begin position="12"/>
        <end position="28"/>
    </location>
</feature>
<comment type="similarity">
    <text evidence="1">Belongs to the monovalent cation:proton antiporter 2 (CPA2) transporter (TC 2.A.37) family.</text>
</comment>
<keyword evidence="3" id="KW-1133">Transmembrane helix</keyword>
<dbReference type="GO" id="GO:0006813">
    <property type="term" value="P:potassium ion transport"/>
    <property type="evidence" value="ECO:0007669"/>
    <property type="project" value="InterPro"/>
</dbReference>
<accession>A0A1G1Z930</accession>
<organism evidence="5 6">
    <name type="scientific">Candidatus Colwellbacteria bacterium RIFCSPLOWO2_01_FULL_48_10</name>
    <dbReference type="NCBI Taxonomy" id="1797690"/>
    <lineage>
        <taxon>Bacteria</taxon>
        <taxon>Candidatus Colwelliibacteriota</taxon>
    </lineage>
</organism>
<evidence type="ECO:0000256" key="1">
    <source>
        <dbReference type="ARBA" id="ARBA00005551"/>
    </source>
</evidence>
<dbReference type="Gene3D" id="3.40.50.720">
    <property type="entry name" value="NAD(P)-binding Rossmann-like Domain"/>
    <property type="match status" value="1"/>
</dbReference>
<dbReference type="PANTHER" id="PTHR42751">
    <property type="entry name" value="SODIUM/HYDROGEN EXCHANGER FAMILY/TRKA DOMAIN PROTEIN"/>
    <property type="match status" value="1"/>
</dbReference>
<dbReference type="EMBL" id="MHIY01000008">
    <property type="protein sequence ID" value="OGY60137.1"/>
    <property type="molecule type" value="Genomic_DNA"/>
</dbReference>
<dbReference type="Proteomes" id="UP000178744">
    <property type="component" value="Unassembled WGS sequence"/>
</dbReference>
<evidence type="ECO:0000313" key="5">
    <source>
        <dbReference type="EMBL" id="OGY60137.1"/>
    </source>
</evidence>
<reference evidence="5 6" key="1">
    <citation type="journal article" date="2016" name="Nat. Commun.">
        <title>Thousands of microbial genomes shed light on interconnected biogeochemical processes in an aquifer system.</title>
        <authorList>
            <person name="Anantharaman K."/>
            <person name="Brown C.T."/>
            <person name="Hug L.A."/>
            <person name="Sharon I."/>
            <person name="Castelle C.J."/>
            <person name="Probst A.J."/>
            <person name="Thomas B.C."/>
            <person name="Singh A."/>
            <person name="Wilkins M.J."/>
            <person name="Karaoz U."/>
            <person name="Brodie E.L."/>
            <person name="Williams K.H."/>
            <person name="Hubbard S.S."/>
            <person name="Banfield J.F."/>
        </authorList>
    </citation>
    <scope>NUCLEOTIDE SEQUENCE [LARGE SCALE GENOMIC DNA]</scope>
</reference>
<dbReference type="InterPro" id="IPR003148">
    <property type="entry name" value="RCK_N"/>
</dbReference>
<dbReference type="PANTHER" id="PTHR42751:SF3">
    <property type="entry name" value="SODIUM_GLUTAMATE SYMPORTER"/>
    <property type="match status" value="1"/>
</dbReference>
<protein>
    <recommendedName>
        <fullName evidence="4">RCK N-terminal domain-containing protein</fullName>
    </recommendedName>
</protein>
<gene>
    <name evidence="5" type="ORF">A3B23_02495</name>
</gene>
<keyword evidence="2" id="KW-0813">Transport</keyword>
<dbReference type="PROSITE" id="PS51201">
    <property type="entry name" value="RCK_N"/>
    <property type="match status" value="1"/>
</dbReference>
<feature type="domain" description="RCK N-terminal" evidence="4">
    <location>
        <begin position="84"/>
        <end position="200"/>
    </location>
</feature>
<dbReference type="SUPFAM" id="SSF51735">
    <property type="entry name" value="NAD(P)-binding Rossmann-fold domains"/>
    <property type="match status" value="1"/>
</dbReference>
<dbReference type="Pfam" id="PF02254">
    <property type="entry name" value="TrkA_N"/>
    <property type="match status" value="1"/>
</dbReference>
<dbReference type="AlphaFoldDB" id="A0A1G1Z930"/>
<name>A0A1G1Z930_9BACT</name>
<keyword evidence="3" id="KW-0472">Membrane</keyword>
<evidence type="ECO:0000313" key="6">
    <source>
        <dbReference type="Proteomes" id="UP000178744"/>
    </source>
</evidence>